<name>A0A164SKP3_9AGAM</name>
<dbReference type="AlphaFoldDB" id="A0A164SKP3"/>
<reference evidence="3 4" key="1">
    <citation type="journal article" date="2016" name="Mol. Biol. Evol.">
        <title>Comparative Genomics of Early-Diverging Mushroom-Forming Fungi Provides Insights into the Origins of Lignocellulose Decay Capabilities.</title>
        <authorList>
            <person name="Nagy L.G."/>
            <person name="Riley R."/>
            <person name="Tritt A."/>
            <person name="Adam C."/>
            <person name="Daum C."/>
            <person name="Floudas D."/>
            <person name="Sun H."/>
            <person name="Yadav J.S."/>
            <person name="Pangilinan J."/>
            <person name="Larsson K.H."/>
            <person name="Matsuura K."/>
            <person name="Barry K."/>
            <person name="Labutti K."/>
            <person name="Kuo R."/>
            <person name="Ohm R.A."/>
            <person name="Bhattacharya S.S."/>
            <person name="Shirouzu T."/>
            <person name="Yoshinaga Y."/>
            <person name="Martin F.M."/>
            <person name="Grigoriev I.V."/>
            <person name="Hibbett D.S."/>
        </authorList>
    </citation>
    <scope>NUCLEOTIDE SEQUENCE [LARGE SCALE GENOMIC DNA]</scope>
    <source>
        <strain evidence="3 4">HHB9708</strain>
    </source>
</reference>
<evidence type="ECO:0000313" key="3">
    <source>
        <dbReference type="EMBL" id="KZS91583.1"/>
    </source>
</evidence>
<dbReference type="EMBL" id="KV419414">
    <property type="protein sequence ID" value="KZS91583.1"/>
    <property type="molecule type" value="Genomic_DNA"/>
</dbReference>
<organism evidence="3 4">
    <name type="scientific">Sistotremastrum niveocremeum HHB9708</name>
    <dbReference type="NCBI Taxonomy" id="1314777"/>
    <lineage>
        <taxon>Eukaryota</taxon>
        <taxon>Fungi</taxon>
        <taxon>Dikarya</taxon>
        <taxon>Basidiomycota</taxon>
        <taxon>Agaricomycotina</taxon>
        <taxon>Agaricomycetes</taxon>
        <taxon>Sistotremastrales</taxon>
        <taxon>Sistotremastraceae</taxon>
        <taxon>Sertulicium</taxon>
        <taxon>Sertulicium niveocremeum</taxon>
    </lineage>
</organism>
<gene>
    <name evidence="3" type="ORF">SISNIDRAFT_487250</name>
</gene>
<protein>
    <recommendedName>
        <fullName evidence="2">DRBM domain-containing protein</fullName>
    </recommendedName>
</protein>
<evidence type="ECO:0000256" key="1">
    <source>
        <dbReference type="PROSITE-ProRule" id="PRU00266"/>
    </source>
</evidence>
<sequence>MGALHDLLAGYQYNRNRGALDQLNELAQQKHVNLTWYTVQDGPSHKALWQACPVVNNRKFSEYLIAAPNVQDAKGDSAKAVFERVLGIKI</sequence>
<keyword evidence="1" id="KW-0694">RNA-binding</keyword>
<accession>A0A164SKP3</accession>
<dbReference type="Gene3D" id="3.30.160.20">
    <property type="match status" value="1"/>
</dbReference>
<dbReference type="SUPFAM" id="SSF54768">
    <property type="entry name" value="dsRNA-binding domain-like"/>
    <property type="match status" value="1"/>
</dbReference>
<evidence type="ECO:0000313" key="4">
    <source>
        <dbReference type="Proteomes" id="UP000076722"/>
    </source>
</evidence>
<dbReference type="InterPro" id="IPR014720">
    <property type="entry name" value="dsRBD_dom"/>
</dbReference>
<feature type="domain" description="DRBM" evidence="2">
    <location>
        <begin position="18"/>
        <end position="87"/>
    </location>
</feature>
<proteinExistence type="predicted"/>
<evidence type="ECO:0000259" key="2">
    <source>
        <dbReference type="PROSITE" id="PS50137"/>
    </source>
</evidence>
<keyword evidence="4" id="KW-1185">Reference proteome</keyword>
<dbReference type="PROSITE" id="PS50137">
    <property type="entry name" value="DS_RBD"/>
    <property type="match status" value="1"/>
</dbReference>
<dbReference type="GO" id="GO:0003723">
    <property type="term" value="F:RNA binding"/>
    <property type="evidence" value="ECO:0007669"/>
    <property type="project" value="UniProtKB-UniRule"/>
</dbReference>
<dbReference type="Proteomes" id="UP000076722">
    <property type="component" value="Unassembled WGS sequence"/>
</dbReference>